<evidence type="ECO:0000259" key="6">
    <source>
        <dbReference type="Pfam" id="PF21317"/>
    </source>
</evidence>
<proteinExistence type="inferred from homology"/>
<feature type="domain" description="Beta-galactosidase galactose-binding" evidence="7">
    <location>
        <begin position="688"/>
        <end position="748"/>
    </location>
</feature>
<dbReference type="Pfam" id="PF21467">
    <property type="entry name" value="BetaGal_gal-bd"/>
    <property type="match status" value="1"/>
</dbReference>
<evidence type="ECO:0008006" key="10">
    <source>
        <dbReference type="Google" id="ProtNLM"/>
    </source>
</evidence>
<sequence length="773" mass="89128">MESIEYNSHSYYDLHDKIALVSLLKTEMRKRTLSGNLGFASHNGQLEKKQCNSNNNNNNGIVQLTDDGNLFLEFYIFNISRERSIHLCKNPNDKRLLIFYNVSNGLYKIGVRNVSVVFLLILRAHLRPSEYGNQTLILGEERRLSIRLYKEDDPRRTVLRPFRILSGSLQYFRIVPQSWADRIALMKDAGLNTVETFVPWNVHEREVGKYQFDNLIKFLELVHQNEMFTIIRPSPYIGAEWDFGGLPSWLLSDDEMIVRSNYPGYIKAVERYYDALFPILAKYQYNRRTGGSIIAFQIEHEYGSYSQDKAYLEKLRSMYVKHGLDEIFFTSDAPRVLQQGTLDNVWATINFQREVTTRVDKLIEFRSEAHVMITEYRTGAFDEWGKPHRTGDQTPYNADELELDVEEILLTAQYEISVNFYMFCGGTNFGFTAGANHFEMKHYVSTVTSYDYNAPISESGDMTGKYHAIRNVLKKFYEQNPTLVIYNHERTAADTFEPKDLTDPKKIAYGKVKITDYKSFEQILEDSAIGTKYQSETGPLGMEDLKKTTITEGYIVYINKEIPELIKAADQHTISIPEVADSVTILVDGENVYYANQTSYAIENEIPAETKVLTIFVENLGRINYGTGLDYSRKGILNNVLLDKKIELKKWLMVLLEFDRGLTGVTDWKPFVRSEDSTTSHLARGPKLFRGSFTIEESQEIEDTFLAPGPRWGKGVAFVNGHNLGRYWKIGPQKTLYIPKHFLVKGINYIYLFETHHYGQEVKLVDKPILAAY</sequence>
<dbReference type="PANTHER" id="PTHR23421">
    <property type="entry name" value="BETA-GALACTOSIDASE RELATED"/>
    <property type="match status" value="1"/>
</dbReference>
<dbReference type="Pfam" id="PF21317">
    <property type="entry name" value="BetaGal_ABD_1"/>
    <property type="match status" value="1"/>
</dbReference>
<dbReference type="GO" id="GO:0005975">
    <property type="term" value="P:carbohydrate metabolic process"/>
    <property type="evidence" value="ECO:0007669"/>
    <property type="project" value="InterPro"/>
</dbReference>
<comment type="similarity">
    <text evidence="1 4">Belongs to the glycosyl hydrolase 35 family.</text>
</comment>
<evidence type="ECO:0000256" key="2">
    <source>
        <dbReference type="ARBA" id="ARBA00022801"/>
    </source>
</evidence>
<evidence type="ECO:0000256" key="3">
    <source>
        <dbReference type="ARBA" id="ARBA00023295"/>
    </source>
</evidence>
<reference evidence="8" key="1">
    <citation type="submission" date="2021-02" db="EMBL/GenBank/DDBJ databases">
        <authorList>
            <person name="Nowell W R."/>
        </authorList>
    </citation>
    <scope>NUCLEOTIDE SEQUENCE</scope>
</reference>
<dbReference type="PRINTS" id="PR00742">
    <property type="entry name" value="GLHYDRLASE35"/>
</dbReference>
<organism evidence="8 9">
    <name type="scientific">Adineta ricciae</name>
    <name type="common">Rotifer</name>
    <dbReference type="NCBI Taxonomy" id="249248"/>
    <lineage>
        <taxon>Eukaryota</taxon>
        <taxon>Metazoa</taxon>
        <taxon>Spiralia</taxon>
        <taxon>Gnathifera</taxon>
        <taxon>Rotifera</taxon>
        <taxon>Eurotatoria</taxon>
        <taxon>Bdelloidea</taxon>
        <taxon>Adinetida</taxon>
        <taxon>Adinetidae</taxon>
        <taxon>Adineta</taxon>
    </lineage>
</organism>
<keyword evidence="9" id="KW-1185">Reference proteome</keyword>
<protein>
    <recommendedName>
        <fullName evidence="10">Beta-galactosidase</fullName>
    </recommendedName>
</protein>
<feature type="domain" description="Glycoside hydrolase 35 catalytic" evidence="5">
    <location>
        <begin position="161"/>
        <end position="475"/>
    </location>
</feature>
<dbReference type="InterPro" id="IPR001944">
    <property type="entry name" value="Glycoside_Hdrlase_35"/>
</dbReference>
<dbReference type="Proteomes" id="UP000663828">
    <property type="component" value="Unassembled WGS sequence"/>
</dbReference>
<dbReference type="Pfam" id="PF01301">
    <property type="entry name" value="Glyco_hydro_35"/>
    <property type="match status" value="1"/>
</dbReference>
<dbReference type="SUPFAM" id="SSF49785">
    <property type="entry name" value="Galactose-binding domain-like"/>
    <property type="match status" value="1"/>
</dbReference>
<dbReference type="InterPro" id="IPR048913">
    <property type="entry name" value="BetaGal_gal-bd"/>
</dbReference>
<dbReference type="SUPFAM" id="SSF51445">
    <property type="entry name" value="(Trans)glycosidases"/>
    <property type="match status" value="1"/>
</dbReference>
<gene>
    <name evidence="8" type="ORF">XAT740_LOCUS45206</name>
</gene>
<keyword evidence="3" id="KW-0326">Glycosidase</keyword>
<dbReference type="Gene3D" id="2.60.120.260">
    <property type="entry name" value="Galactose-binding domain-like"/>
    <property type="match status" value="2"/>
</dbReference>
<accession>A0A815Z1S4</accession>
<evidence type="ECO:0000259" key="7">
    <source>
        <dbReference type="Pfam" id="PF21467"/>
    </source>
</evidence>
<dbReference type="InterPro" id="IPR048912">
    <property type="entry name" value="BetaGal1-like_ABD1"/>
</dbReference>
<dbReference type="Gene3D" id="3.20.20.80">
    <property type="entry name" value="Glycosidases"/>
    <property type="match status" value="1"/>
</dbReference>
<dbReference type="EMBL" id="CAJNOR010005863">
    <property type="protein sequence ID" value="CAF1578215.1"/>
    <property type="molecule type" value="Genomic_DNA"/>
</dbReference>
<dbReference type="GO" id="GO:0004553">
    <property type="term" value="F:hydrolase activity, hydrolyzing O-glycosyl compounds"/>
    <property type="evidence" value="ECO:0007669"/>
    <property type="project" value="InterPro"/>
</dbReference>
<evidence type="ECO:0000256" key="1">
    <source>
        <dbReference type="ARBA" id="ARBA00009809"/>
    </source>
</evidence>
<evidence type="ECO:0000313" key="9">
    <source>
        <dbReference type="Proteomes" id="UP000663828"/>
    </source>
</evidence>
<evidence type="ECO:0000313" key="8">
    <source>
        <dbReference type="EMBL" id="CAF1578215.1"/>
    </source>
</evidence>
<evidence type="ECO:0000259" key="5">
    <source>
        <dbReference type="Pfam" id="PF01301"/>
    </source>
</evidence>
<dbReference type="AlphaFoldDB" id="A0A815Z1S4"/>
<dbReference type="InterPro" id="IPR031330">
    <property type="entry name" value="Gly_Hdrlase_35_cat"/>
</dbReference>
<comment type="caution">
    <text evidence="8">The sequence shown here is derived from an EMBL/GenBank/DDBJ whole genome shotgun (WGS) entry which is preliminary data.</text>
</comment>
<name>A0A815Z1S4_ADIRI</name>
<feature type="domain" description="Beta-galactosidase 1-like first all-beta" evidence="6">
    <location>
        <begin position="539"/>
        <end position="656"/>
    </location>
</feature>
<dbReference type="InterPro" id="IPR017853">
    <property type="entry name" value="GH"/>
</dbReference>
<evidence type="ECO:0000256" key="4">
    <source>
        <dbReference type="RuleBase" id="RU003679"/>
    </source>
</evidence>
<keyword evidence="2" id="KW-0378">Hydrolase</keyword>
<dbReference type="InterPro" id="IPR008979">
    <property type="entry name" value="Galactose-bd-like_sf"/>
</dbReference>